<dbReference type="InterPro" id="IPR021979">
    <property type="entry name" value="DUF3584"/>
</dbReference>
<dbReference type="Proteomes" id="UP000576082">
    <property type="component" value="Unassembled WGS sequence"/>
</dbReference>
<gene>
    <name evidence="1" type="ORF">HHU12_34320</name>
</gene>
<evidence type="ECO:0000313" key="2">
    <source>
        <dbReference type="Proteomes" id="UP000576082"/>
    </source>
</evidence>
<protein>
    <submittedName>
        <fullName evidence="1">ATP-binding protein</fullName>
    </submittedName>
</protein>
<dbReference type="Pfam" id="PF12128">
    <property type="entry name" value="DUF3584"/>
    <property type="match status" value="1"/>
</dbReference>
<accession>A0A7X9XDN7</accession>
<keyword evidence="1" id="KW-0547">Nucleotide-binding</keyword>
<keyword evidence="2" id="KW-1185">Reference proteome</keyword>
<sequence length="241" mass="27544">DKIAEIEKIFNERFANIINIFGTETQDLLKKTAEIDQVIKKINKDFKLKNFVSAVTNIELKLEESRNPIISVLKRIKEFQEENNSSLGVANLFTQNKDLNKINRNAVKLLKYLKDEIGKSKTGKLLLSDTIHILFRIEENGNDTGWIEKLKNVGSEGTDILVKAMLNIMLLNVFKEGASRKFKEFQLHIIMDEIGKLHSTNVKGLLRFANERNIIVLNGSPETNNQLDYGHIYHLDKVAGH</sequence>
<evidence type="ECO:0000313" key="1">
    <source>
        <dbReference type="EMBL" id="NME73076.1"/>
    </source>
</evidence>
<dbReference type="RefSeq" id="WP_169661203.1">
    <property type="nucleotide sequence ID" value="NZ_JABANE010000351.1"/>
</dbReference>
<comment type="caution">
    <text evidence="1">The sequence shown here is derived from an EMBL/GenBank/DDBJ whole genome shotgun (WGS) entry which is preliminary data.</text>
</comment>
<feature type="non-terminal residue" evidence="1">
    <location>
        <position position="1"/>
    </location>
</feature>
<organism evidence="1 2">
    <name type="scientific">Flammeovirga aprica JL-4</name>
    <dbReference type="NCBI Taxonomy" id="694437"/>
    <lineage>
        <taxon>Bacteria</taxon>
        <taxon>Pseudomonadati</taxon>
        <taxon>Bacteroidota</taxon>
        <taxon>Cytophagia</taxon>
        <taxon>Cytophagales</taxon>
        <taxon>Flammeovirgaceae</taxon>
        <taxon>Flammeovirga</taxon>
    </lineage>
</organism>
<dbReference type="AlphaFoldDB" id="A0A7X9XDN7"/>
<proteinExistence type="predicted"/>
<reference evidence="1 2" key="1">
    <citation type="submission" date="2020-04" db="EMBL/GenBank/DDBJ databases">
        <title>Flammeovirga sp. SR4, a novel species isolated from seawater.</title>
        <authorList>
            <person name="Wang X."/>
        </authorList>
    </citation>
    <scope>NUCLEOTIDE SEQUENCE [LARGE SCALE GENOMIC DNA]</scope>
    <source>
        <strain evidence="1 2">ATCC 23126</strain>
    </source>
</reference>
<dbReference type="GO" id="GO:0005524">
    <property type="term" value="F:ATP binding"/>
    <property type="evidence" value="ECO:0007669"/>
    <property type="project" value="UniProtKB-KW"/>
</dbReference>
<dbReference type="EMBL" id="JABANE010000351">
    <property type="protein sequence ID" value="NME73076.1"/>
    <property type="molecule type" value="Genomic_DNA"/>
</dbReference>
<keyword evidence="1" id="KW-0067">ATP-binding</keyword>
<feature type="non-terminal residue" evidence="1">
    <location>
        <position position="241"/>
    </location>
</feature>
<name>A0A7X9XDN7_9BACT</name>